<evidence type="ECO:0000313" key="3">
    <source>
        <dbReference type="Proteomes" id="UP001500506"/>
    </source>
</evidence>
<dbReference type="EMBL" id="BAAANH010000008">
    <property type="protein sequence ID" value="GAA1770507.1"/>
    <property type="molecule type" value="Genomic_DNA"/>
</dbReference>
<evidence type="ECO:0000256" key="1">
    <source>
        <dbReference type="SAM" id="MobiDB-lite"/>
    </source>
</evidence>
<feature type="region of interest" description="Disordered" evidence="1">
    <location>
        <begin position="1"/>
        <end position="28"/>
    </location>
</feature>
<keyword evidence="3" id="KW-1185">Reference proteome</keyword>
<name>A0ABN2KZR9_9MICO</name>
<accession>A0ABN2KZR9</accession>
<gene>
    <name evidence="2" type="ORF">GCM10009747_34670</name>
</gene>
<proteinExistence type="predicted"/>
<evidence type="ECO:0000313" key="2">
    <source>
        <dbReference type="EMBL" id="GAA1770507.1"/>
    </source>
</evidence>
<reference evidence="2 3" key="1">
    <citation type="journal article" date="2019" name="Int. J. Syst. Evol. Microbiol.">
        <title>The Global Catalogue of Microorganisms (GCM) 10K type strain sequencing project: providing services to taxonomists for standard genome sequencing and annotation.</title>
        <authorList>
            <consortium name="The Broad Institute Genomics Platform"/>
            <consortium name="The Broad Institute Genome Sequencing Center for Infectious Disease"/>
            <person name="Wu L."/>
            <person name="Ma J."/>
        </authorList>
    </citation>
    <scope>NUCLEOTIDE SEQUENCE [LARGE SCALE GENOMIC DNA]</scope>
    <source>
        <strain evidence="2 3">JCM 14319</strain>
    </source>
</reference>
<comment type="caution">
    <text evidence="2">The sequence shown here is derived from an EMBL/GenBank/DDBJ whole genome shotgun (WGS) entry which is preliminary data.</text>
</comment>
<sequence length="244" mass="25129">MAENQTKGRGMRTAYHGAPTQSSANAAAAPSAKALCRSGACEIGTQPTPMSPNPTSPISARITARAPRRMPKPPNAIPLVSIADMPAIPPPEAATATLKHIAAKSPDVPRVLKLCTHHSPVGVMLMLARLPAARSMATRLKVRYASLSMAWRCSRPVLTPIATASAAPTAKWPPGTGSNASDVKCTASVASAAQVRPLAAERLIGPGAGRPSCASPDRPVRDADAMTRAAPMTAPPARAGAIHR</sequence>
<dbReference type="Proteomes" id="UP001500506">
    <property type="component" value="Unassembled WGS sequence"/>
</dbReference>
<organism evidence="2 3">
    <name type="scientific">Agromyces humatus</name>
    <dbReference type="NCBI Taxonomy" id="279573"/>
    <lineage>
        <taxon>Bacteria</taxon>
        <taxon>Bacillati</taxon>
        <taxon>Actinomycetota</taxon>
        <taxon>Actinomycetes</taxon>
        <taxon>Micrococcales</taxon>
        <taxon>Microbacteriaceae</taxon>
        <taxon>Agromyces</taxon>
    </lineage>
</organism>
<protein>
    <submittedName>
        <fullName evidence="2">Uncharacterized protein</fullName>
    </submittedName>
</protein>